<keyword evidence="2" id="KW-1185">Reference proteome</keyword>
<name>A0A2Y9KK82_ENHLU</name>
<dbReference type="Proteomes" id="UP000248482">
    <property type="component" value="Unplaced"/>
</dbReference>
<organism evidence="2 5">
    <name type="scientific">Enhydra lutris kenyoni</name>
    <name type="common">northern sea otter</name>
    <dbReference type="NCBI Taxonomy" id="391180"/>
    <lineage>
        <taxon>Eukaryota</taxon>
        <taxon>Metazoa</taxon>
        <taxon>Chordata</taxon>
        <taxon>Craniata</taxon>
        <taxon>Vertebrata</taxon>
        <taxon>Euteleostomi</taxon>
        <taxon>Mammalia</taxon>
        <taxon>Eutheria</taxon>
        <taxon>Laurasiatheria</taxon>
        <taxon>Carnivora</taxon>
        <taxon>Caniformia</taxon>
        <taxon>Musteloidea</taxon>
        <taxon>Mustelidae</taxon>
        <taxon>Lutrinae</taxon>
        <taxon>Enhydra</taxon>
    </lineage>
</organism>
<dbReference type="AlphaFoldDB" id="A0A2Y9KK82"/>
<dbReference type="GeneID" id="111155744"/>
<dbReference type="RefSeq" id="XP_022371827.1">
    <property type="nucleotide sequence ID" value="XM_022516119.1"/>
</dbReference>
<sequence length="412" mass="43791">MVVTRARAMVSGKSSRWDPCSCSLVKNKYPSLLLHAKSSSGSPPGSQRVKESALTLLVTLYTHDLASFLPPSDWLPAQREAARPQETRAAVPTDCRCIPGPPQTMEHRSHSRGRSGAHSSAPLMWVTYFPGPQQGKWPPHRVPPVPSAPTIQKTCAPLPASNPLGSPFSALVPASESLLCPLQGRGAGSPGWGAAGAGQHPTTCLSPALPQPALCCRPPEDPGPRVAGSHSRALADLGFSLHDRTRSLFNPVQTRTHRYTDSRARVQHSRIQKTCVTRPYDTLACTHSAPGGCSPRGGQLQRGAPHCHFLLPYKTLTPQPHPFQTPSPCGHRGPGIGSEGPGPACPRCRGPYPSPRLGAGFTGGAGLVLGKGCVHAAQVSEHISFPRAHCRQEPRCLPVALQAWETGSASFR</sequence>
<proteinExistence type="predicted"/>
<evidence type="ECO:0000313" key="3">
    <source>
        <dbReference type="RefSeq" id="XP_022371827.1"/>
    </source>
</evidence>
<evidence type="ECO:0000313" key="2">
    <source>
        <dbReference type="Proteomes" id="UP000248482"/>
    </source>
</evidence>
<dbReference type="RefSeq" id="XP_022371829.1">
    <property type="nucleotide sequence ID" value="XM_022516121.1"/>
</dbReference>
<gene>
    <name evidence="3 4 5" type="primary">LOC111155744</name>
</gene>
<evidence type="ECO:0000256" key="1">
    <source>
        <dbReference type="SAM" id="MobiDB-lite"/>
    </source>
</evidence>
<dbReference type="RefSeq" id="XP_022371828.1">
    <property type="nucleotide sequence ID" value="XM_022516120.1"/>
</dbReference>
<dbReference type="KEGG" id="elk:111155744"/>
<protein>
    <submittedName>
        <fullName evidence="3 4">Uncharacterized protein LOC111155744 isoform X1</fullName>
    </submittedName>
</protein>
<accession>A0A2Y9KK82</accession>
<reference evidence="3 4" key="1">
    <citation type="submission" date="2025-04" db="UniProtKB">
        <authorList>
            <consortium name="RefSeq"/>
        </authorList>
    </citation>
    <scope>IDENTIFICATION</scope>
    <source>
        <tissue evidence="3 4">Blood</tissue>
    </source>
</reference>
<evidence type="ECO:0000313" key="4">
    <source>
        <dbReference type="RefSeq" id="XP_022371828.1"/>
    </source>
</evidence>
<feature type="region of interest" description="Disordered" evidence="1">
    <location>
        <begin position="84"/>
        <end position="118"/>
    </location>
</feature>
<evidence type="ECO:0000313" key="5">
    <source>
        <dbReference type="RefSeq" id="XP_022371829.1"/>
    </source>
</evidence>